<sequence>MISPCTSVNVDTVTYQIVFRIIFVSTPVVQSSLAVMTMTSMGCLGTYLRMFPRRSVGRVAELLTEQALGYGVYKETLCIRAIWRNEIHHVPYYRDGRGIQSDRPVRWGDGWSRSLVAPPYGTIPVASVLRLDSLHWRDVYVSLIIKLPGTPGERRKGRAPPAVDAIDLRPTD</sequence>
<reference evidence="4" key="1">
    <citation type="submission" date="2014-10" db="EMBL/GenBank/DDBJ databases">
        <authorList>
            <person name="King R."/>
        </authorList>
    </citation>
    <scope>NUCLEOTIDE SEQUENCE [LARGE SCALE GENOMIC DNA]</scope>
    <source>
        <strain evidence="4">A3/5</strain>
    </source>
</reference>
<organism evidence="3 4">
    <name type="scientific">Fusarium venenatum</name>
    <dbReference type="NCBI Taxonomy" id="56646"/>
    <lineage>
        <taxon>Eukaryota</taxon>
        <taxon>Fungi</taxon>
        <taxon>Dikarya</taxon>
        <taxon>Ascomycota</taxon>
        <taxon>Pezizomycotina</taxon>
        <taxon>Sordariomycetes</taxon>
        <taxon>Hypocreomycetidae</taxon>
        <taxon>Hypocreales</taxon>
        <taxon>Nectriaceae</taxon>
        <taxon>Fusarium</taxon>
    </lineage>
</organism>
<feature type="transmembrane region" description="Helical" evidence="2">
    <location>
        <begin position="28"/>
        <end position="48"/>
    </location>
</feature>
<evidence type="ECO:0000256" key="1">
    <source>
        <dbReference type="SAM" id="MobiDB-lite"/>
    </source>
</evidence>
<evidence type="ECO:0000256" key="2">
    <source>
        <dbReference type="SAM" id="Phobius"/>
    </source>
</evidence>
<evidence type="ECO:0000313" key="3">
    <source>
        <dbReference type="EMBL" id="CEI60901.1"/>
    </source>
</evidence>
<evidence type="ECO:0000313" key="4">
    <source>
        <dbReference type="Proteomes" id="UP000245910"/>
    </source>
</evidence>
<dbReference type="EMBL" id="LN649230">
    <property type="protein sequence ID" value="CEI60901.1"/>
    <property type="molecule type" value="Genomic_DNA"/>
</dbReference>
<protein>
    <submittedName>
        <fullName evidence="3">Uncharacterized protein</fullName>
    </submittedName>
</protein>
<keyword evidence="2" id="KW-1133">Transmembrane helix</keyword>
<keyword evidence="4" id="KW-1185">Reference proteome</keyword>
<accession>A0A2L2T705</accession>
<keyword evidence="2" id="KW-0812">Transmembrane</keyword>
<keyword evidence="2" id="KW-0472">Membrane</keyword>
<dbReference type="Proteomes" id="UP000245910">
    <property type="component" value="Chromosome II"/>
</dbReference>
<proteinExistence type="predicted"/>
<name>A0A2L2T705_9HYPO</name>
<feature type="region of interest" description="Disordered" evidence="1">
    <location>
        <begin position="152"/>
        <end position="172"/>
    </location>
</feature>
<dbReference type="AlphaFoldDB" id="A0A2L2T705"/>